<accession>A0A0D9XQP0</accession>
<reference evidence="13" key="3">
    <citation type="submission" date="2015-04" db="UniProtKB">
        <authorList>
            <consortium name="EnsemblPlants"/>
        </authorList>
    </citation>
    <scope>IDENTIFICATION</scope>
</reference>
<dbReference type="InterPro" id="IPR058922">
    <property type="entry name" value="WHD_DRP"/>
</dbReference>
<dbReference type="SUPFAM" id="SSF52540">
    <property type="entry name" value="P-loop containing nucleoside triphosphate hydrolases"/>
    <property type="match status" value="1"/>
</dbReference>
<dbReference type="Gene3D" id="1.20.5.4130">
    <property type="match status" value="1"/>
</dbReference>
<dbReference type="STRING" id="77586.A0A0D9XQP0"/>
<dbReference type="Gene3D" id="3.80.10.10">
    <property type="entry name" value="Ribonuclease Inhibitor"/>
    <property type="match status" value="1"/>
</dbReference>
<keyword evidence="3" id="KW-0677">Repeat</keyword>
<dbReference type="AlphaFoldDB" id="A0A0D9XQP0"/>
<evidence type="ECO:0000259" key="10">
    <source>
        <dbReference type="Pfam" id="PF18052"/>
    </source>
</evidence>
<dbReference type="GO" id="GO:0043531">
    <property type="term" value="F:ADP binding"/>
    <property type="evidence" value="ECO:0007669"/>
    <property type="project" value="InterPro"/>
</dbReference>
<dbReference type="GO" id="GO:0042742">
    <property type="term" value="P:defense response to bacterium"/>
    <property type="evidence" value="ECO:0007669"/>
    <property type="project" value="UniProtKB-ARBA"/>
</dbReference>
<feature type="domain" description="Disease resistance N-terminal" evidence="10">
    <location>
        <begin position="16"/>
        <end position="105"/>
    </location>
</feature>
<dbReference type="InterPro" id="IPR038005">
    <property type="entry name" value="RX-like_CC"/>
</dbReference>
<keyword evidence="6 7" id="KW-0175">Coiled coil</keyword>
<evidence type="ECO:0000256" key="1">
    <source>
        <dbReference type="ARBA" id="ARBA00008894"/>
    </source>
</evidence>
<feature type="coiled-coil region" evidence="7">
    <location>
        <begin position="28"/>
        <end position="55"/>
    </location>
</feature>
<dbReference type="InterPro" id="IPR042197">
    <property type="entry name" value="Apaf_helical"/>
</dbReference>
<dbReference type="Pfam" id="PF18052">
    <property type="entry name" value="Rx_N"/>
    <property type="match status" value="1"/>
</dbReference>
<dbReference type="SUPFAM" id="SSF52058">
    <property type="entry name" value="L domain-like"/>
    <property type="match status" value="1"/>
</dbReference>
<dbReference type="Gene3D" id="1.10.8.430">
    <property type="entry name" value="Helical domain of apoptotic protease-activating factors"/>
    <property type="match status" value="1"/>
</dbReference>
<dbReference type="Gene3D" id="3.40.50.300">
    <property type="entry name" value="P-loop containing nucleotide triphosphate hydrolases"/>
    <property type="match status" value="1"/>
</dbReference>
<comment type="similarity">
    <text evidence="1">Belongs to the disease resistance NB-LRR family.</text>
</comment>
<evidence type="ECO:0000259" key="9">
    <source>
        <dbReference type="Pfam" id="PF00931"/>
    </source>
</evidence>
<dbReference type="InterPro" id="IPR002182">
    <property type="entry name" value="NB-ARC"/>
</dbReference>
<dbReference type="Pfam" id="PF23559">
    <property type="entry name" value="WHD_DRP"/>
    <property type="match status" value="1"/>
</dbReference>
<evidence type="ECO:0000259" key="11">
    <source>
        <dbReference type="Pfam" id="PF23559"/>
    </source>
</evidence>
<dbReference type="EnsemblPlants" id="LPERR11G06960.9">
    <property type="protein sequence ID" value="LPERR11G06960.9"/>
    <property type="gene ID" value="LPERR11G06960"/>
</dbReference>
<organism evidence="13 14">
    <name type="scientific">Leersia perrieri</name>
    <dbReference type="NCBI Taxonomy" id="77586"/>
    <lineage>
        <taxon>Eukaryota</taxon>
        <taxon>Viridiplantae</taxon>
        <taxon>Streptophyta</taxon>
        <taxon>Embryophyta</taxon>
        <taxon>Tracheophyta</taxon>
        <taxon>Spermatophyta</taxon>
        <taxon>Magnoliopsida</taxon>
        <taxon>Liliopsida</taxon>
        <taxon>Poales</taxon>
        <taxon>Poaceae</taxon>
        <taxon>BOP clade</taxon>
        <taxon>Oryzoideae</taxon>
        <taxon>Oryzeae</taxon>
        <taxon>Oryzinae</taxon>
        <taxon>Leersia</taxon>
    </lineage>
</organism>
<evidence type="ECO:0000313" key="13">
    <source>
        <dbReference type="EnsemblPlants" id="LPERR11G06960.9"/>
    </source>
</evidence>
<evidence type="ECO:0000313" key="14">
    <source>
        <dbReference type="Proteomes" id="UP000032180"/>
    </source>
</evidence>
<evidence type="ECO:0000256" key="3">
    <source>
        <dbReference type="ARBA" id="ARBA00022737"/>
    </source>
</evidence>
<dbReference type="CDD" id="cd14798">
    <property type="entry name" value="RX-CC_like"/>
    <property type="match status" value="1"/>
</dbReference>
<dbReference type="PRINTS" id="PR00364">
    <property type="entry name" value="DISEASERSIST"/>
</dbReference>
<name>A0A0D9XQP0_9ORYZ</name>
<dbReference type="Gramene" id="LPERR11G06960.9">
    <property type="protein sequence ID" value="LPERR11G06960.9"/>
    <property type="gene ID" value="LPERR11G06960"/>
</dbReference>
<feature type="domain" description="Disease resistance R13L4/SHOC-2-like LRR" evidence="12">
    <location>
        <begin position="576"/>
        <end position="736"/>
    </location>
</feature>
<dbReference type="Pfam" id="PF00931">
    <property type="entry name" value="NB-ARC"/>
    <property type="match status" value="1"/>
</dbReference>
<sequence>MGGVREKIMVSALTGVMSPLIGKLTNLMGKEYAKLKDARKNVETLKKELMAISVMLEKYAAMENPDVQVKAWTKEVRELAYDIEDSIDLFTYHVDHEEPGGFGSTKTGLQRILSQKIKKLKNLHYRHKFAAEIQELLVLVNEVYERQKRYKLEDITCSNLHTKIDPRLPALYVEVEKLVGIQDPTEEIVDLLIGQISGKMKQRRIVSIVGPGGSGKTTLASQVYTKIGSQFSSKAFVSVSQKSNMNSLLWELLSEIQRSCGVSDNDHQPANSYSNQQLIGRLRNLLTGIRYLIVIDDVWCQSDWETIQGVLPRNSRNIGRVIVTTRAHSVAKFCCTFKEDVVYEMRPLSKIDSRKLFMTRTFDVNEKCPDQLKNIMSAVLHKCDGLPLAIISIASLLSSKPRTKEEWEKVLNSIGSTHEKDTGLEVVGRILSLSYFDLSYPIKTCLLYLSIFPEDYNIDRDSLIWGWIGEGFVVEKNGYTLQEVGECYFNEFINRSMIQPAEVGYDGKAGACRVHDIVLAFIISRSIEENFVTIVGHQEMSFRHDKIRRLSFRNGKSMETVNLSHARSLYLGGFINSKYFMEDLKNLRQLKVLSVQFYQVEDGYDLTDRTKSLVPVLCDLGKRTLQSLLIYSDNKSSDIDRLVDSLCPSLLLKKFEVGGKEGCLSKFPKWINPSLTELTNLYLSVQQMEGEDLQMLEGLHSLLALHITVRKTPKNGHRVSRSGFPSLTHLYFSDTRGPALTVTGRGPALGFRVGRIGESPVPQLPDHLTGISRVRKGNAAAVRRRGWGSRSAGVAGLATVTVDRGRADLAAPAPVAADQSPAAAARHGEGGVGSPEWVEEKAVFSPSLPLPLALPLPVAAAAAPRQRRQRTGAGGCSTAAGAEMAVSGGAVTGTTWIWRIDPSPLARVPTPSSSSSSSSGLFVIHLTG</sequence>
<reference evidence="13 14" key="1">
    <citation type="submission" date="2012-08" db="EMBL/GenBank/DDBJ databases">
        <title>Oryza genome evolution.</title>
        <authorList>
            <person name="Wing R.A."/>
        </authorList>
    </citation>
    <scope>NUCLEOTIDE SEQUENCE</scope>
</reference>
<proteinExistence type="inferred from homology"/>
<dbReference type="PANTHER" id="PTHR23155">
    <property type="entry name" value="DISEASE RESISTANCE PROTEIN RP"/>
    <property type="match status" value="1"/>
</dbReference>
<protein>
    <recommendedName>
        <fullName evidence="15">AAA+ ATPase domain-containing protein</fullName>
    </recommendedName>
</protein>
<dbReference type="InterPro" id="IPR044974">
    <property type="entry name" value="Disease_R_plants"/>
</dbReference>
<dbReference type="InterPro" id="IPR041118">
    <property type="entry name" value="Rx_N"/>
</dbReference>
<dbReference type="InterPro" id="IPR036388">
    <property type="entry name" value="WH-like_DNA-bd_sf"/>
</dbReference>
<dbReference type="eggNOG" id="KOG4658">
    <property type="taxonomic scope" value="Eukaryota"/>
</dbReference>
<dbReference type="Proteomes" id="UP000032180">
    <property type="component" value="Chromosome 11"/>
</dbReference>
<evidence type="ECO:0000256" key="7">
    <source>
        <dbReference type="SAM" id="Coils"/>
    </source>
</evidence>
<feature type="domain" description="Disease resistance protein winged helix" evidence="11">
    <location>
        <begin position="451"/>
        <end position="519"/>
    </location>
</feature>
<dbReference type="FunFam" id="1.10.10.10:FF:000322">
    <property type="entry name" value="Probable disease resistance protein At1g63360"/>
    <property type="match status" value="1"/>
</dbReference>
<dbReference type="HOGENOM" id="CLU_000837_25_1_1"/>
<dbReference type="Gene3D" id="1.10.10.10">
    <property type="entry name" value="Winged helix-like DNA-binding domain superfamily/Winged helix DNA-binding domain"/>
    <property type="match status" value="1"/>
</dbReference>
<keyword evidence="14" id="KW-1185">Reference proteome</keyword>
<dbReference type="InterPro" id="IPR055414">
    <property type="entry name" value="LRR_R13L4/SHOC2-like"/>
</dbReference>
<dbReference type="InterPro" id="IPR032675">
    <property type="entry name" value="LRR_dom_sf"/>
</dbReference>
<evidence type="ECO:0000259" key="12">
    <source>
        <dbReference type="Pfam" id="PF23598"/>
    </source>
</evidence>
<reference evidence="14" key="2">
    <citation type="submission" date="2013-12" db="EMBL/GenBank/DDBJ databases">
        <authorList>
            <person name="Yu Y."/>
            <person name="Lee S."/>
            <person name="de Baynast K."/>
            <person name="Wissotski M."/>
            <person name="Liu L."/>
            <person name="Talag J."/>
            <person name="Goicoechea J."/>
            <person name="Angelova A."/>
            <person name="Jetty R."/>
            <person name="Kudrna D."/>
            <person name="Golser W."/>
            <person name="Rivera L."/>
            <person name="Zhang J."/>
            <person name="Wing R."/>
        </authorList>
    </citation>
    <scope>NUCLEOTIDE SEQUENCE</scope>
</reference>
<keyword evidence="5" id="KW-0611">Plant defense</keyword>
<evidence type="ECO:0000256" key="6">
    <source>
        <dbReference type="ARBA" id="ARBA00023054"/>
    </source>
</evidence>
<keyword evidence="4" id="KW-0547">Nucleotide-binding</keyword>
<evidence type="ECO:0000256" key="4">
    <source>
        <dbReference type="ARBA" id="ARBA00022741"/>
    </source>
</evidence>
<feature type="compositionally biased region" description="Low complexity" evidence="8">
    <location>
        <begin position="812"/>
        <end position="825"/>
    </location>
</feature>
<dbReference type="PANTHER" id="PTHR23155:SF972">
    <property type="entry name" value="OS11G0238700 PROTEIN"/>
    <property type="match status" value="1"/>
</dbReference>
<dbReference type="InterPro" id="IPR027417">
    <property type="entry name" value="P-loop_NTPase"/>
</dbReference>
<dbReference type="GO" id="GO:0002758">
    <property type="term" value="P:innate immune response-activating signaling pathway"/>
    <property type="evidence" value="ECO:0007669"/>
    <property type="project" value="UniProtKB-ARBA"/>
</dbReference>
<evidence type="ECO:0008006" key="15">
    <source>
        <dbReference type="Google" id="ProtNLM"/>
    </source>
</evidence>
<feature type="region of interest" description="Disordered" evidence="8">
    <location>
        <begin position="812"/>
        <end position="834"/>
    </location>
</feature>
<dbReference type="GO" id="GO:0009626">
    <property type="term" value="P:plant-type hypersensitive response"/>
    <property type="evidence" value="ECO:0007669"/>
    <property type="project" value="UniProtKB-ARBA"/>
</dbReference>
<evidence type="ECO:0000256" key="8">
    <source>
        <dbReference type="SAM" id="MobiDB-lite"/>
    </source>
</evidence>
<dbReference type="Pfam" id="PF23598">
    <property type="entry name" value="LRR_14"/>
    <property type="match status" value="1"/>
</dbReference>
<evidence type="ECO:0000256" key="5">
    <source>
        <dbReference type="ARBA" id="ARBA00022821"/>
    </source>
</evidence>
<evidence type="ECO:0000256" key="2">
    <source>
        <dbReference type="ARBA" id="ARBA00022614"/>
    </source>
</evidence>
<feature type="domain" description="NB-ARC" evidence="9">
    <location>
        <begin position="189"/>
        <end position="363"/>
    </location>
</feature>
<keyword evidence="2" id="KW-0433">Leucine-rich repeat</keyword>